<dbReference type="EMBL" id="HBUF01225898">
    <property type="protein sequence ID" value="CAG6671341.1"/>
    <property type="molecule type" value="Transcribed_RNA"/>
</dbReference>
<proteinExistence type="predicted"/>
<organism evidence="2">
    <name type="scientific">Cacopsylla melanoneura</name>
    <dbReference type="NCBI Taxonomy" id="428564"/>
    <lineage>
        <taxon>Eukaryota</taxon>
        <taxon>Metazoa</taxon>
        <taxon>Ecdysozoa</taxon>
        <taxon>Arthropoda</taxon>
        <taxon>Hexapoda</taxon>
        <taxon>Insecta</taxon>
        <taxon>Pterygota</taxon>
        <taxon>Neoptera</taxon>
        <taxon>Paraneoptera</taxon>
        <taxon>Hemiptera</taxon>
        <taxon>Sternorrhyncha</taxon>
        <taxon>Psylloidea</taxon>
        <taxon>Psyllidae</taxon>
        <taxon>Psyllinae</taxon>
        <taxon>Cacopsylla</taxon>
    </lineage>
</organism>
<feature type="signal peptide" evidence="1">
    <location>
        <begin position="1"/>
        <end position="18"/>
    </location>
</feature>
<evidence type="ECO:0000313" key="2">
    <source>
        <dbReference type="EMBL" id="CAG6671341.1"/>
    </source>
</evidence>
<protein>
    <submittedName>
        <fullName evidence="2">Uncharacterized protein</fullName>
    </submittedName>
</protein>
<name>A0A8D8SMN3_9HEMI</name>
<evidence type="ECO:0000256" key="1">
    <source>
        <dbReference type="SAM" id="SignalP"/>
    </source>
</evidence>
<accession>A0A8D8SMN3</accession>
<keyword evidence="1" id="KW-0732">Signal</keyword>
<sequence length="330" mass="39324">MYLASIFGISGVLLSVSCAPHFGFNPYWLDDSDEMDPWWNDWRRPPMWFEHPGDFIATPHPFYETPYPFYEPPHPFYETPHLFHEGFPSLFNDDWSQSLDNMQRNLNDLRDVAQQFPIVPTINMNETWFDDASNNQTQNISGGIDREANNKTTVETKIIDGKKVTIKESTIKSNKDGVKKLVHQSEIYFDDKSTPNRSWWDNWFKKEGEESEPAPKPKNWLGRLWGERILRRGEYTDESTARNWLGRLWGERRLRSQEDTDESTAEHWLWPFWSLWNNKRDVEDEYDWFKPTPKHYWWGELRNKDGTEVDNRSIRDYADTGLFNMPLGRK</sequence>
<reference evidence="2" key="1">
    <citation type="submission" date="2021-05" db="EMBL/GenBank/DDBJ databases">
        <authorList>
            <person name="Alioto T."/>
            <person name="Alioto T."/>
            <person name="Gomez Garrido J."/>
        </authorList>
    </citation>
    <scope>NUCLEOTIDE SEQUENCE</scope>
</reference>
<dbReference type="AlphaFoldDB" id="A0A8D8SMN3"/>
<feature type="chain" id="PRO_5034389898" evidence="1">
    <location>
        <begin position="19"/>
        <end position="330"/>
    </location>
</feature>